<accession>W7EL82</accession>
<reference evidence="1 2" key="1">
    <citation type="journal article" date="2013" name="PLoS Genet.">
        <title>Comparative genome structure, secondary metabolite, and effector coding capacity across Cochliobolus pathogens.</title>
        <authorList>
            <person name="Condon B.J."/>
            <person name="Leng Y."/>
            <person name="Wu D."/>
            <person name="Bushley K.E."/>
            <person name="Ohm R.A."/>
            <person name="Otillar R."/>
            <person name="Martin J."/>
            <person name="Schackwitz W."/>
            <person name="Grimwood J."/>
            <person name="MohdZainudin N."/>
            <person name="Xue C."/>
            <person name="Wang R."/>
            <person name="Manning V.A."/>
            <person name="Dhillon B."/>
            <person name="Tu Z.J."/>
            <person name="Steffenson B.J."/>
            <person name="Salamov A."/>
            <person name="Sun H."/>
            <person name="Lowry S."/>
            <person name="LaButti K."/>
            <person name="Han J."/>
            <person name="Copeland A."/>
            <person name="Lindquist E."/>
            <person name="Barry K."/>
            <person name="Schmutz J."/>
            <person name="Baker S.E."/>
            <person name="Ciuffetti L.M."/>
            <person name="Grigoriev I.V."/>
            <person name="Zhong S."/>
            <person name="Turgeon B.G."/>
        </authorList>
    </citation>
    <scope>NUCLEOTIDE SEQUENCE [LARGE SCALE GENOMIC DNA]</scope>
    <source>
        <strain evidence="1 2">FI3</strain>
    </source>
</reference>
<evidence type="ECO:0000313" key="2">
    <source>
        <dbReference type="Proteomes" id="UP000054337"/>
    </source>
</evidence>
<sequence length="56" mass="5898">VESRAHSTPPPLSFNCITTSPDALLVELPNTNTHAITKTASADSDAIHIPCLIPAF</sequence>
<proteinExistence type="predicted"/>
<dbReference type="AlphaFoldDB" id="W7EL82"/>
<organism evidence="1 2">
    <name type="scientific">Bipolaris victoriae (strain FI3)</name>
    <name type="common">Victoria blight of oats agent</name>
    <name type="synonym">Cochliobolus victoriae</name>
    <dbReference type="NCBI Taxonomy" id="930091"/>
    <lineage>
        <taxon>Eukaryota</taxon>
        <taxon>Fungi</taxon>
        <taxon>Dikarya</taxon>
        <taxon>Ascomycota</taxon>
        <taxon>Pezizomycotina</taxon>
        <taxon>Dothideomycetes</taxon>
        <taxon>Pleosporomycetidae</taxon>
        <taxon>Pleosporales</taxon>
        <taxon>Pleosporineae</taxon>
        <taxon>Pleosporaceae</taxon>
        <taxon>Bipolaris</taxon>
    </lineage>
</organism>
<dbReference type="EMBL" id="KI968757">
    <property type="protein sequence ID" value="EUN25057.1"/>
    <property type="molecule type" value="Genomic_DNA"/>
</dbReference>
<name>W7EL82_BIPV3</name>
<evidence type="ECO:0000313" key="1">
    <source>
        <dbReference type="EMBL" id="EUN25057.1"/>
    </source>
</evidence>
<keyword evidence="2" id="KW-1185">Reference proteome</keyword>
<dbReference type="HOGENOM" id="CLU_3019776_0_0_1"/>
<dbReference type="RefSeq" id="XP_014554636.1">
    <property type="nucleotide sequence ID" value="XM_014699150.1"/>
</dbReference>
<gene>
    <name evidence="1" type="ORF">COCVIDRAFT_104356</name>
</gene>
<dbReference type="GeneID" id="26248704"/>
<feature type="non-terminal residue" evidence="1">
    <location>
        <position position="1"/>
    </location>
</feature>
<protein>
    <submittedName>
        <fullName evidence="1">Uncharacterized protein</fullName>
    </submittedName>
</protein>
<dbReference type="Proteomes" id="UP000054337">
    <property type="component" value="Unassembled WGS sequence"/>
</dbReference>